<evidence type="ECO:0000256" key="4">
    <source>
        <dbReference type="ARBA" id="ARBA00022763"/>
    </source>
</evidence>
<dbReference type="Proteomes" id="UP001642487">
    <property type="component" value="Chromosome 6"/>
</dbReference>
<evidence type="ECO:0000256" key="2">
    <source>
        <dbReference type="ARBA" id="ARBA00010304"/>
    </source>
</evidence>
<evidence type="ECO:0000256" key="1">
    <source>
        <dbReference type="ARBA" id="ARBA00004123"/>
    </source>
</evidence>
<reference evidence="9 10" key="1">
    <citation type="submission" date="2024-03" db="EMBL/GenBank/DDBJ databases">
        <authorList>
            <person name="Gkanogiannis A."/>
            <person name="Becerra Lopez-Lavalle L."/>
        </authorList>
    </citation>
    <scope>NUCLEOTIDE SEQUENCE [LARGE SCALE GENOMIC DNA]</scope>
</reference>
<feature type="region of interest" description="Disordered" evidence="7">
    <location>
        <begin position="629"/>
        <end position="650"/>
    </location>
</feature>
<dbReference type="EMBL" id="OZ021740">
    <property type="protein sequence ID" value="CAK9324973.1"/>
    <property type="molecule type" value="Genomic_DNA"/>
</dbReference>
<dbReference type="SUPFAM" id="SSF56281">
    <property type="entry name" value="Metallo-hydrolase/oxidoreductase"/>
    <property type="match status" value="1"/>
</dbReference>
<dbReference type="Gene3D" id="1.10.3260.10">
    <property type="entry name" value="DNA ligase, ATP-dependent, N-terminal domain"/>
    <property type="match status" value="1"/>
</dbReference>
<proteinExistence type="inferred from homology"/>
<protein>
    <recommendedName>
        <fullName evidence="8">DNA repair metallo-beta-lactamase domain-containing protein</fullName>
    </recommendedName>
</protein>
<gene>
    <name evidence="9" type="ORF">CITCOLO1_LOCUS17223</name>
</gene>
<dbReference type="InterPro" id="IPR036866">
    <property type="entry name" value="RibonucZ/Hydroxyglut_hydro"/>
</dbReference>
<keyword evidence="10" id="KW-1185">Reference proteome</keyword>
<name>A0ABP0YWR6_9ROSI</name>
<comment type="subcellular location">
    <subcellularLocation>
        <location evidence="1">Nucleus</location>
    </subcellularLocation>
</comment>
<evidence type="ECO:0000313" key="9">
    <source>
        <dbReference type="EMBL" id="CAK9324973.1"/>
    </source>
</evidence>
<feature type="compositionally biased region" description="Polar residues" evidence="7">
    <location>
        <begin position="640"/>
        <end position="650"/>
    </location>
</feature>
<evidence type="ECO:0000256" key="5">
    <source>
        <dbReference type="ARBA" id="ARBA00023204"/>
    </source>
</evidence>
<dbReference type="SUPFAM" id="SSF117018">
    <property type="entry name" value="ATP-dependent DNA ligase DNA-binding domain"/>
    <property type="match status" value="1"/>
</dbReference>
<evidence type="ECO:0000313" key="10">
    <source>
        <dbReference type="Proteomes" id="UP001642487"/>
    </source>
</evidence>
<evidence type="ECO:0000256" key="3">
    <source>
        <dbReference type="ARBA" id="ARBA00022598"/>
    </source>
</evidence>
<evidence type="ECO:0000259" key="8">
    <source>
        <dbReference type="Pfam" id="PF07522"/>
    </source>
</evidence>
<feature type="compositionally biased region" description="Polar residues" evidence="7">
    <location>
        <begin position="568"/>
        <end position="587"/>
    </location>
</feature>
<keyword evidence="6" id="KW-0539">Nucleus</keyword>
<evidence type="ECO:0000256" key="7">
    <source>
        <dbReference type="SAM" id="MobiDB-lite"/>
    </source>
</evidence>
<dbReference type="PANTHER" id="PTHR23240">
    <property type="entry name" value="DNA CROSS-LINK REPAIR PROTEIN PSO2/SNM1-RELATED"/>
    <property type="match status" value="1"/>
</dbReference>
<feature type="domain" description="DNA repair metallo-beta-lactamase" evidence="8">
    <location>
        <begin position="276"/>
        <end position="378"/>
    </location>
</feature>
<accession>A0ABP0YWR6</accession>
<feature type="compositionally biased region" description="Low complexity" evidence="7">
    <location>
        <begin position="606"/>
        <end position="617"/>
    </location>
</feature>
<dbReference type="Gene3D" id="3.60.15.10">
    <property type="entry name" value="Ribonuclease Z/Hydroxyacylglutathione hydrolase-like"/>
    <property type="match status" value="1"/>
</dbReference>
<dbReference type="PANTHER" id="PTHR23240:SF35">
    <property type="entry name" value="DNA REPAIR METALLO-BETA-LACTAMASE FAMILY PROTEIN-RELATED"/>
    <property type="match status" value="1"/>
</dbReference>
<keyword evidence="4" id="KW-0227">DNA damage</keyword>
<dbReference type="CDD" id="cd16273">
    <property type="entry name" value="SNM1A-1C-like_MBL-fold"/>
    <property type="match status" value="1"/>
</dbReference>
<feature type="region of interest" description="Disordered" evidence="7">
    <location>
        <begin position="568"/>
        <end position="617"/>
    </location>
</feature>
<comment type="similarity">
    <text evidence="2">Belongs to the DNA repair metallo-beta-lactamase (DRMBL) family.</text>
</comment>
<sequence length="844" mass="94490">MASECSKPEPLAIDSSLCFVTAIESFSRQLNLSLPPLKLPFRPPPFPSDFPQSKLIPKSRFVVDAFGHAGEYSLSYFLSHFHSDHYGGLSPTWCKGIIFCSHLTARLLVEVLKVPLPFVQPLPLREPITIDGCEVILVDANHCPGAVQFLFKIPSGDGKFERYVHTGDFRFCASMKVDPILEIFIGSDAVFLDTTYCNPKFIFPSQEESIEYIVNIIQKLGGASKGSTANVLFLVATYVIGKEKILLQIASRCNRKILVDARKMTVLRVLGYGESGVFTEHESESDVHVVGWNVLGETWPYFRPNFVKMKDIMVEKGYSKVVGFVPTGWTYEVKHNKFSVRSKDSLEVHLVPYSEHSNYNELREYVKFLRPRRVVPTVGLDVDKLDSKHADKIKKHFAGLVDEMTNRKEFLKGFHRGSGEMSDDVDENATKAENEFRQFEEKEVSSGIEITVKIEACSSGTELSSLQEVGSTNQFESNDEEQQKIIQELRECLPAWVTQDQILDLISSSGRNVVDAVSNFYERETEFYEHITTLTDNLPKYQSKVLDSPFTFPATDIKKVILGKVDISSGQASKSSSPRGTTESKTSPGKRKRNVQDKPKNKSKKNSSLQSGGSKQSTITKFFKKASHLSEGPKMESTEEQSCQDQSSPNDITEYVNKIDKFIQIINGDESLKKLVASLLVKTNGDMNMALDLYYANPQEEGLGQNEKGQIFSGNPVQTESSLDECLSTQKETMLENVGPGTDLSKLSGSMKKINETFVSLPPEEYDPDKHACWRYGQPAPYIHLVRTFDLLEEEKGKIKATSMLCNMFRSLLVLSSEDVLPAVYLCTNKIAADHENMGGVFCA</sequence>
<dbReference type="InterPro" id="IPR011084">
    <property type="entry name" value="DRMBL"/>
</dbReference>
<keyword evidence="5" id="KW-0234">DNA repair</keyword>
<evidence type="ECO:0000256" key="6">
    <source>
        <dbReference type="ARBA" id="ARBA00023242"/>
    </source>
</evidence>
<keyword evidence="3" id="KW-0436">Ligase</keyword>
<dbReference type="Gene3D" id="3.40.50.12650">
    <property type="match status" value="1"/>
</dbReference>
<organism evidence="9 10">
    <name type="scientific">Citrullus colocynthis</name>
    <name type="common">colocynth</name>
    <dbReference type="NCBI Taxonomy" id="252529"/>
    <lineage>
        <taxon>Eukaryota</taxon>
        <taxon>Viridiplantae</taxon>
        <taxon>Streptophyta</taxon>
        <taxon>Embryophyta</taxon>
        <taxon>Tracheophyta</taxon>
        <taxon>Spermatophyta</taxon>
        <taxon>Magnoliopsida</taxon>
        <taxon>eudicotyledons</taxon>
        <taxon>Gunneridae</taxon>
        <taxon>Pentapetalae</taxon>
        <taxon>rosids</taxon>
        <taxon>fabids</taxon>
        <taxon>Cucurbitales</taxon>
        <taxon>Cucurbitaceae</taxon>
        <taxon>Benincaseae</taxon>
        <taxon>Citrullus</taxon>
    </lineage>
</organism>
<dbReference type="InterPro" id="IPR036599">
    <property type="entry name" value="DNA_ligase_N_sf"/>
</dbReference>
<dbReference type="Pfam" id="PF07522">
    <property type="entry name" value="DRMBL"/>
    <property type="match status" value="1"/>
</dbReference>